<dbReference type="Gene3D" id="2.40.70.10">
    <property type="entry name" value="Acid Proteases"/>
    <property type="match status" value="2"/>
</dbReference>
<keyword evidence="4" id="KW-1015">Disulfide bond</keyword>
<evidence type="ECO:0000256" key="5">
    <source>
        <dbReference type="RuleBase" id="RU000454"/>
    </source>
</evidence>
<feature type="active site" evidence="3">
    <location>
        <position position="87"/>
    </location>
</feature>
<dbReference type="GeneID" id="28981366"/>
<dbReference type="PROSITE" id="PS51767">
    <property type="entry name" value="PEPTIDASE_A1"/>
    <property type="match status" value="1"/>
</dbReference>
<gene>
    <name evidence="8" type="ORF">CC85DRAFT_258016</name>
</gene>
<evidence type="ECO:0000256" key="4">
    <source>
        <dbReference type="PIRSR" id="PIRSR601461-2"/>
    </source>
</evidence>
<dbReference type="EMBL" id="KQ087191">
    <property type="protein sequence ID" value="KLT43901.1"/>
    <property type="molecule type" value="Genomic_DNA"/>
</dbReference>
<dbReference type="InterPro" id="IPR001969">
    <property type="entry name" value="Aspartic_peptidase_AS"/>
</dbReference>
<name>A0A0J0XS55_9TREE</name>
<dbReference type="RefSeq" id="XP_018280392.1">
    <property type="nucleotide sequence ID" value="XM_018420763.1"/>
</dbReference>
<protein>
    <submittedName>
        <fullName evidence="8">Acid protease</fullName>
    </submittedName>
</protein>
<feature type="active site" evidence="3">
    <location>
        <position position="285"/>
    </location>
</feature>
<evidence type="ECO:0000256" key="6">
    <source>
        <dbReference type="SAM" id="SignalP"/>
    </source>
</evidence>
<dbReference type="PROSITE" id="PS00141">
    <property type="entry name" value="ASP_PROTEASE"/>
    <property type="match status" value="1"/>
</dbReference>
<dbReference type="GO" id="GO:0004190">
    <property type="term" value="F:aspartic-type endopeptidase activity"/>
    <property type="evidence" value="ECO:0007669"/>
    <property type="project" value="UniProtKB-KW"/>
</dbReference>
<evidence type="ECO:0000259" key="7">
    <source>
        <dbReference type="PROSITE" id="PS51767"/>
    </source>
</evidence>
<dbReference type="InterPro" id="IPR001461">
    <property type="entry name" value="Aspartic_peptidase_A1"/>
</dbReference>
<feature type="domain" description="Peptidase A1" evidence="7">
    <location>
        <begin position="69"/>
        <end position="389"/>
    </location>
</feature>
<evidence type="ECO:0000313" key="9">
    <source>
        <dbReference type="Proteomes" id="UP000053611"/>
    </source>
</evidence>
<accession>A0A0J0XS55</accession>
<feature type="disulfide bond" evidence="4">
    <location>
        <begin position="319"/>
        <end position="353"/>
    </location>
</feature>
<comment type="similarity">
    <text evidence="1 5">Belongs to the peptidase A1 family.</text>
</comment>
<evidence type="ECO:0000256" key="2">
    <source>
        <dbReference type="ARBA" id="ARBA00022750"/>
    </source>
</evidence>
<evidence type="ECO:0000256" key="3">
    <source>
        <dbReference type="PIRSR" id="PIRSR601461-1"/>
    </source>
</evidence>
<dbReference type="GO" id="GO:0006508">
    <property type="term" value="P:proteolysis"/>
    <property type="evidence" value="ECO:0007669"/>
    <property type="project" value="UniProtKB-KW"/>
</dbReference>
<dbReference type="OrthoDB" id="771136at2759"/>
<evidence type="ECO:0000256" key="1">
    <source>
        <dbReference type="ARBA" id="ARBA00007447"/>
    </source>
</evidence>
<dbReference type="CDD" id="cd05471">
    <property type="entry name" value="pepsin_like"/>
    <property type="match status" value="1"/>
</dbReference>
<keyword evidence="9" id="KW-1185">Reference proteome</keyword>
<dbReference type="InterPro" id="IPR033121">
    <property type="entry name" value="PEPTIDASE_A1"/>
</dbReference>
<feature type="chain" id="PRO_5012362085" evidence="6">
    <location>
        <begin position="16"/>
        <end position="393"/>
    </location>
</feature>
<dbReference type="InterPro" id="IPR034164">
    <property type="entry name" value="Pepsin-like_dom"/>
</dbReference>
<dbReference type="InterPro" id="IPR021109">
    <property type="entry name" value="Peptidase_aspartic_dom_sf"/>
</dbReference>
<dbReference type="SUPFAM" id="SSF50630">
    <property type="entry name" value="Acid proteases"/>
    <property type="match status" value="1"/>
</dbReference>
<dbReference type="Pfam" id="PF00026">
    <property type="entry name" value="Asp"/>
    <property type="match status" value="1"/>
</dbReference>
<keyword evidence="5 8" id="KW-0645">Protease</keyword>
<organism evidence="8 9">
    <name type="scientific">Cutaneotrichosporon oleaginosum</name>
    <dbReference type="NCBI Taxonomy" id="879819"/>
    <lineage>
        <taxon>Eukaryota</taxon>
        <taxon>Fungi</taxon>
        <taxon>Dikarya</taxon>
        <taxon>Basidiomycota</taxon>
        <taxon>Agaricomycotina</taxon>
        <taxon>Tremellomycetes</taxon>
        <taxon>Trichosporonales</taxon>
        <taxon>Trichosporonaceae</taxon>
        <taxon>Cutaneotrichosporon</taxon>
    </lineage>
</organism>
<keyword evidence="5" id="KW-0378">Hydrolase</keyword>
<keyword evidence="2 5" id="KW-0064">Aspartyl protease</keyword>
<reference evidence="8 9" key="1">
    <citation type="submission" date="2015-03" db="EMBL/GenBank/DDBJ databases">
        <title>Genomics and transcriptomics of the oil-accumulating basidiomycete yeast T. oleaginosus allow insights into substrate utilization and the diverse evolutionary trajectories of mating systems in fungi.</title>
        <authorList>
            <consortium name="DOE Joint Genome Institute"/>
            <person name="Kourist R."/>
            <person name="Kracht O."/>
            <person name="Bracharz F."/>
            <person name="Lipzen A."/>
            <person name="Nolan M."/>
            <person name="Ohm R."/>
            <person name="Grigoriev I."/>
            <person name="Sun S."/>
            <person name="Heitman J."/>
            <person name="Bruck T."/>
            <person name="Nowrousian M."/>
        </authorList>
    </citation>
    <scope>NUCLEOTIDE SEQUENCE [LARGE SCALE GENOMIC DNA]</scope>
    <source>
        <strain evidence="8 9">IBC0246</strain>
    </source>
</reference>
<dbReference type="Proteomes" id="UP000053611">
    <property type="component" value="Unassembled WGS sequence"/>
</dbReference>
<keyword evidence="6" id="KW-0732">Signal</keyword>
<proteinExistence type="inferred from homology"/>
<sequence length="393" mass="43094">MKLAVFAILAALVHAAPTKRQEDQDGDVISLDLTYNSPQLVDDEPEIIHKAAKVPHNVPVTDWARELMYSTQIQVGTPPQTVTLHLDTGSGDLAIWNGDNCTMPECKSPTNQPQFHPKDSSTFKLVNTSAPPLLQYGIGFSRGVWAQDRVSLGGFTQEHQNFLAQYGGETGYAGRNVTGLLGMSFGELSVGKKIKTNWIANAIGRFKKPMFSFYLQHTSALANETIPVSTPGGVLTLGGVNKKYFKGKIRYTKVKQPLGFWRIPLDVAKFNGEAITNGTAEAVIDTGTSLIYGPTAIVDQAMGSIPGANKYQGMWRVPCNTTATFSLTFSGKEWTIPPRDFLYVASRADPRQCYTAIVPSVSSYWLVGDSFLKNVYSVFQWKPARVGFAELRV</sequence>
<dbReference type="STRING" id="879819.A0A0J0XS55"/>
<dbReference type="PANTHER" id="PTHR47966:SF51">
    <property type="entry name" value="BETA-SITE APP-CLEAVING ENZYME, ISOFORM A-RELATED"/>
    <property type="match status" value="1"/>
</dbReference>
<dbReference type="AlphaFoldDB" id="A0A0J0XS55"/>
<dbReference type="PRINTS" id="PR00792">
    <property type="entry name" value="PEPSIN"/>
</dbReference>
<feature type="signal peptide" evidence="6">
    <location>
        <begin position="1"/>
        <end position="15"/>
    </location>
</feature>
<evidence type="ECO:0000313" key="8">
    <source>
        <dbReference type="EMBL" id="KLT43901.1"/>
    </source>
</evidence>
<dbReference type="PANTHER" id="PTHR47966">
    <property type="entry name" value="BETA-SITE APP-CLEAVING ENZYME, ISOFORM A-RELATED"/>
    <property type="match status" value="1"/>
</dbReference>